<dbReference type="OMA" id="AGICKHS"/>
<proteinExistence type="predicted"/>
<dbReference type="SMART" id="SM00343">
    <property type="entry name" value="ZnF_C2HC"/>
    <property type="match status" value="2"/>
</dbReference>
<organism evidence="2 3">
    <name type="scientific">Cajanus cajan</name>
    <name type="common">Pigeon pea</name>
    <name type="synonym">Cajanus indicus</name>
    <dbReference type="NCBI Taxonomy" id="3821"/>
    <lineage>
        <taxon>Eukaryota</taxon>
        <taxon>Viridiplantae</taxon>
        <taxon>Streptophyta</taxon>
        <taxon>Embryophyta</taxon>
        <taxon>Tracheophyta</taxon>
        <taxon>Spermatophyta</taxon>
        <taxon>Magnoliopsida</taxon>
        <taxon>eudicotyledons</taxon>
        <taxon>Gunneridae</taxon>
        <taxon>Pentapetalae</taxon>
        <taxon>rosids</taxon>
        <taxon>fabids</taxon>
        <taxon>Fabales</taxon>
        <taxon>Fabaceae</taxon>
        <taxon>Papilionoideae</taxon>
        <taxon>50 kb inversion clade</taxon>
        <taxon>NPAAA clade</taxon>
        <taxon>indigoferoid/millettioid clade</taxon>
        <taxon>Phaseoleae</taxon>
        <taxon>Cajanus</taxon>
    </lineage>
</organism>
<dbReference type="PANTHER" id="PTHR34222">
    <property type="entry name" value="GAG_PRE-INTEGRS DOMAIN-CONTAINING PROTEIN"/>
    <property type="match status" value="1"/>
</dbReference>
<evidence type="ECO:0000313" key="2">
    <source>
        <dbReference type="EMBL" id="KYP36911.1"/>
    </source>
</evidence>
<keyword evidence="3" id="KW-1185">Reference proteome</keyword>
<dbReference type="Gene3D" id="4.10.60.10">
    <property type="entry name" value="Zinc finger, CCHC-type"/>
    <property type="match status" value="1"/>
</dbReference>
<dbReference type="InterPro" id="IPR054722">
    <property type="entry name" value="PolX-like_BBD"/>
</dbReference>
<dbReference type="Gramene" id="C.cajan_38607.t">
    <property type="protein sequence ID" value="C.cajan_38607.t"/>
    <property type="gene ID" value="C.cajan_38607"/>
</dbReference>
<dbReference type="PANTHER" id="PTHR34222:SF99">
    <property type="entry name" value="PROTEIN, PUTATIVE-RELATED"/>
    <property type="match status" value="1"/>
</dbReference>
<dbReference type="GO" id="GO:0003676">
    <property type="term" value="F:nucleic acid binding"/>
    <property type="evidence" value="ECO:0007669"/>
    <property type="project" value="InterPro"/>
</dbReference>
<name>A0A151R2X2_CAJCA</name>
<evidence type="ECO:0000259" key="1">
    <source>
        <dbReference type="SMART" id="SM00343"/>
    </source>
</evidence>
<dbReference type="Pfam" id="PF22936">
    <property type="entry name" value="Pol_BBD"/>
    <property type="match status" value="1"/>
</dbReference>
<dbReference type="Proteomes" id="UP000075243">
    <property type="component" value="Unassembled WGS sequence"/>
</dbReference>
<accession>A0A151R2X2</accession>
<feature type="domain" description="CCHC-type" evidence="1">
    <location>
        <begin position="80"/>
        <end position="96"/>
    </location>
</feature>
<gene>
    <name evidence="2" type="ORF">KK1_041926</name>
</gene>
<dbReference type="EMBL" id="KQ484158">
    <property type="protein sequence ID" value="KYP36911.1"/>
    <property type="molecule type" value="Genomic_DNA"/>
</dbReference>
<protein>
    <recommendedName>
        <fullName evidence="1">CCHC-type domain-containing protein</fullName>
    </recommendedName>
</protein>
<dbReference type="GO" id="GO:0008270">
    <property type="term" value="F:zinc ion binding"/>
    <property type="evidence" value="ECO:0007669"/>
    <property type="project" value="InterPro"/>
</dbReference>
<sequence>MDPLPPISKIFSYVAQQERQLLRPIIPDIKEPLINATTSFSCTHCGSLGHTESVCYRNHGFPSHNDNKHNKVTFNRNGKLCTHCGKMGHTIDVCYRKHGFPPRHKLSTKHTVINSTVTASSSSHVNQISSISPSSPAGICKHSFVCSVSQSVASWIIDSGATDHISSSLQKFSSYVMINPVVIKLPTSQTVTATHSGVVKFSESLFLVDVLYIPSFTFNLISLSKLVSSL</sequence>
<dbReference type="AlphaFoldDB" id="A0A151R2X2"/>
<reference evidence="2" key="1">
    <citation type="journal article" date="2012" name="Nat. Biotechnol.">
        <title>Draft genome sequence of pigeonpea (Cajanus cajan), an orphan legume crop of resource-poor farmers.</title>
        <authorList>
            <person name="Varshney R.K."/>
            <person name="Chen W."/>
            <person name="Li Y."/>
            <person name="Bharti A.K."/>
            <person name="Saxena R.K."/>
            <person name="Schlueter J.A."/>
            <person name="Donoghue M.T."/>
            <person name="Azam S."/>
            <person name="Fan G."/>
            <person name="Whaley A.M."/>
            <person name="Farmer A.D."/>
            <person name="Sheridan J."/>
            <person name="Iwata A."/>
            <person name="Tuteja R."/>
            <person name="Penmetsa R.V."/>
            <person name="Wu W."/>
            <person name="Upadhyaya H.D."/>
            <person name="Yang S.P."/>
            <person name="Shah T."/>
            <person name="Saxena K.B."/>
            <person name="Michael T."/>
            <person name="McCombie W.R."/>
            <person name="Yang B."/>
            <person name="Zhang G."/>
            <person name="Yang H."/>
            <person name="Wang J."/>
            <person name="Spillane C."/>
            <person name="Cook D.R."/>
            <person name="May G.D."/>
            <person name="Xu X."/>
            <person name="Jackson S.A."/>
        </authorList>
    </citation>
    <scope>NUCLEOTIDE SEQUENCE [LARGE SCALE GENOMIC DNA]</scope>
</reference>
<dbReference type="InterPro" id="IPR001878">
    <property type="entry name" value="Znf_CCHC"/>
</dbReference>
<feature type="domain" description="CCHC-type" evidence="1">
    <location>
        <begin position="41"/>
        <end position="57"/>
    </location>
</feature>
<evidence type="ECO:0000313" key="3">
    <source>
        <dbReference type="Proteomes" id="UP000075243"/>
    </source>
</evidence>